<dbReference type="EMBL" id="KV419402">
    <property type="protein sequence ID" value="KZS95135.1"/>
    <property type="molecule type" value="Genomic_DNA"/>
</dbReference>
<name>A0A164WKU3_9AGAM</name>
<protein>
    <submittedName>
        <fullName evidence="2">Uncharacterized protein</fullName>
    </submittedName>
</protein>
<evidence type="ECO:0000256" key="1">
    <source>
        <dbReference type="SAM" id="MobiDB-lite"/>
    </source>
</evidence>
<keyword evidence="3" id="KW-1185">Reference proteome</keyword>
<organism evidence="2 3">
    <name type="scientific">Sistotremastrum niveocremeum HHB9708</name>
    <dbReference type="NCBI Taxonomy" id="1314777"/>
    <lineage>
        <taxon>Eukaryota</taxon>
        <taxon>Fungi</taxon>
        <taxon>Dikarya</taxon>
        <taxon>Basidiomycota</taxon>
        <taxon>Agaricomycotina</taxon>
        <taxon>Agaricomycetes</taxon>
        <taxon>Sistotremastrales</taxon>
        <taxon>Sistotremastraceae</taxon>
        <taxon>Sertulicium</taxon>
        <taxon>Sertulicium niveocremeum</taxon>
    </lineage>
</organism>
<evidence type="ECO:0000313" key="3">
    <source>
        <dbReference type="Proteomes" id="UP000076722"/>
    </source>
</evidence>
<feature type="region of interest" description="Disordered" evidence="1">
    <location>
        <begin position="402"/>
        <end position="423"/>
    </location>
</feature>
<feature type="compositionally biased region" description="Low complexity" evidence="1">
    <location>
        <begin position="316"/>
        <end position="327"/>
    </location>
</feature>
<feature type="compositionally biased region" description="Polar residues" evidence="1">
    <location>
        <begin position="1"/>
        <end position="21"/>
    </location>
</feature>
<accession>A0A164WKU3</accession>
<reference evidence="2 3" key="1">
    <citation type="journal article" date="2016" name="Mol. Biol. Evol.">
        <title>Comparative Genomics of Early-Diverging Mushroom-Forming Fungi Provides Insights into the Origins of Lignocellulose Decay Capabilities.</title>
        <authorList>
            <person name="Nagy L.G."/>
            <person name="Riley R."/>
            <person name="Tritt A."/>
            <person name="Adam C."/>
            <person name="Daum C."/>
            <person name="Floudas D."/>
            <person name="Sun H."/>
            <person name="Yadav J.S."/>
            <person name="Pangilinan J."/>
            <person name="Larsson K.H."/>
            <person name="Matsuura K."/>
            <person name="Barry K."/>
            <person name="Labutti K."/>
            <person name="Kuo R."/>
            <person name="Ohm R.A."/>
            <person name="Bhattacharya S.S."/>
            <person name="Shirouzu T."/>
            <person name="Yoshinaga Y."/>
            <person name="Martin F.M."/>
            <person name="Grigoriev I.V."/>
            <person name="Hibbett D.S."/>
        </authorList>
    </citation>
    <scope>NUCLEOTIDE SEQUENCE [LARGE SCALE GENOMIC DNA]</scope>
    <source>
        <strain evidence="2 3">HHB9708</strain>
    </source>
</reference>
<gene>
    <name evidence="2" type="ORF">SISNIDRAFT_464791</name>
</gene>
<feature type="compositionally biased region" description="Polar residues" evidence="1">
    <location>
        <begin position="29"/>
        <end position="49"/>
    </location>
</feature>
<evidence type="ECO:0000313" key="2">
    <source>
        <dbReference type="EMBL" id="KZS95135.1"/>
    </source>
</evidence>
<dbReference type="AlphaFoldDB" id="A0A164WKU3"/>
<feature type="compositionally biased region" description="Acidic residues" evidence="1">
    <location>
        <begin position="54"/>
        <end position="63"/>
    </location>
</feature>
<feature type="region of interest" description="Disordered" evidence="1">
    <location>
        <begin position="1"/>
        <end position="63"/>
    </location>
</feature>
<feature type="region of interest" description="Disordered" evidence="1">
    <location>
        <begin position="255"/>
        <end position="330"/>
    </location>
</feature>
<dbReference type="Proteomes" id="UP000076722">
    <property type="component" value="Unassembled WGS sequence"/>
</dbReference>
<proteinExistence type="predicted"/>
<feature type="compositionally biased region" description="Low complexity" evidence="1">
    <location>
        <begin position="278"/>
        <end position="301"/>
    </location>
</feature>
<sequence>MAEAPVSQSLQVDTSPLTIRNSGYHGASIMNSGDEPTSESQPRTPSPTSFIDFGSDDEDDEEWGDDMLLSTTFFKGRMPLRRELEFQNAASELPVDIVDEDHFESNPQSYPGADLLGLPEGLLLDDPLAGTDVAELASLSATIDAAEDSAEEGETSMISSIIEHTSLHQCDDEASEFQAGSEASKETTDSFSSNLLQHQALVPASTPRSEALPNLEPLSINSPNISESARVEVGILIFAILGLLILSYVERSRTASSKPPESDVAPSARSSNGRLKSESSPFHSSSHSASASSNSRVIDSSFGATEAESWTSGRESASSPPSQNMSSDFPEVTLSEDDLAVLHEPVIGKLIDINDSVIDSLYEKIPTSAPPNQSWSESFFSVGRQTRMPPRKVLQARHAMESLPMLRDDGELDTGDDQKVAST</sequence>